<feature type="region of interest" description="Disordered" evidence="1">
    <location>
        <begin position="310"/>
        <end position="336"/>
    </location>
</feature>
<evidence type="ECO:0000313" key="3">
    <source>
        <dbReference type="Proteomes" id="UP001497472"/>
    </source>
</evidence>
<keyword evidence="3" id="KW-1185">Reference proteome</keyword>
<dbReference type="EMBL" id="CAVLEF010000002">
    <property type="protein sequence ID" value="CAK1541539.1"/>
    <property type="molecule type" value="Genomic_DNA"/>
</dbReference>
<feature type="region of interest" description="Disordered" evidence="1">
    <location>
        <begin position="133"/>
        <end position="161"/>
    </location>
</feature>
<reference evidence="2 3" key="1">
    <citation type="submission" date="2023-11" db="EMBL/GenBank/DDBJ databases">
        <authorList>
            <person name="Okamura Y."/>
        </authorList>
    </citation>
    <scope>NUCLEOTIDE SEQUENCE [LARGE SCALE GENOMIC DNA]</scope>
</reference>
<feature type="compositionally biased region" description="Basic and acidic residues" evidence="1">
    <location>
        <begin position="1107"/>
        <end position="1119"/>
    </location>
</feature>
<feature type="region of interest" description="Disordered" evidence="1">
    <location>
        <begin position="1001"/>
        <end position="1174"/>
    </location>
</feature>
<feature type="compositionally biased region" description="Basic and acidic residues" evidence="1">
    <location>
        <begin position="972"/>
        <end position="982"/>
    </location>
</feature>
<evidence type="ECO:0000256" key="1">
    <source>
        <dbReference type="SAM" id="MobiDB-lite"/>
    </source>
</evidence>
<feature type="compositionally biased region" description="Low complexity" evidence="1">
    <location>
        <begin position="760"/>
        <end position="769"/>
    </location>
</feature>
<feature type="region of interest" description="Disordered" evidence="1">
    <location>
        <begin position="760"/>
        <end position="826"/>
    </location>
</feature>
<feature type="region of interest" description="Disordered" evidence="1">
    <location>
        <begin position="1"/>
        <end position="24"/>
    </location>
</feature>
<feature type="compositionally biased region" description="Basic and acidic residues" evidence="1">
    <location>
        <begin position="1071"/>
        <end position="1082"/>
    </location>
</feature>
<feature type="compositionally biased region" description="Polar residues" evidence="1">
    <location>
        <begin position="549"/>
        <end position="562"/>
    </location>
</feature>
<accession>A0AAV1J0M2</accession>
<comment type="caution">
    <text evidence="2">The sequence shown here is derived from an EMBL/GenBank/DDBJ whole genome shotgun (WGS) entry which is preliminary data.</text>
</comment>
<feature type="region of interest" description="Disordered" evidence="1">
    <location>
        <begin position="948"/>
        <end position="986"/>
    </location>
</feature>
<name>A0AAV1J0M2_9NEOP</name>
<evidence type="ECO:0000313" key="2">
    <source>
        <dbReference type="EMBL" id="CAK1541539.1"/>
    </source>
</evidence>
<proteinExistence type="predicted"/>
<feature type="compositionally biased region" description="Basic and acidic residues" evidence="1">
    <location>
        <begin position="1248"/>
        <end position="1257"/>
    </location>
</feature>
<sequence length="1368" mass="151099">MAPSPEYDKEPKAPDKPVVKKSCDDTKVQYNNTKDNISISEHRSTTAPANCDVENKHVETLDDGQLRALLDEAITYKCPKDREGKSSLFKELLEEVEQDEEACEAAALVRRGACGRREHHASLQDLVAAMAAEPAPRRRAQHHASSVSARTHHGGSLPSGVDTSFLLSEEPAGRGGYLATVRCVNPPPLAERRVSASDANAPNDIELVTRRSKAMFPMTYTARATLEIGSGSVGSGRAVTTTTASNQVRTTTPRSIMFRPPIAGPPHKLYTTDNLFNPYSNQNKLMDALCKREETCDSGGNAPMECYKEAETGGQQLPRGSNIPNGSKKSTKDSINQSVDTVSLQLKNSVNKWYESFASYYETNEPTIRDFETQLHIDETAMRGPHGDTYNNVVNKAVDSYRKNNKGTKQKKTSTISKNTNLASNMKSKTENKNRVHLRDNNESDISLRNFYRERANKQLVAPDVAMLVNPRNVRNLTIGTSRSFGDLNAQCCTKEESNIVTSKSPSSNRQFKQIIPSDVTNCKRIKIKKTPKHTTDKSNTEANEVLATKSSSFPSSNELDGSKINIDNSETFHSFPKFNKEIEELPATLENISPITTQNPKVDKVEEISLTIEEILISNSVHEYGNSAQPIVLNDMENDTDKTRISTGDVTPSNEAPNMTDIEEIKRDDKLDEGNKGDILERLIKKLDISETDCNEHVPRSDDVSYLVLQDNLMIQLKSEYDDKPINLADLPNNSYLFVTIPEDLMQSFNTNNESITLTEIENNNNTAETKDNNKPTGKKSKKKKQRKEKQKTNSKNSASVNRVDNSGKDKSTVSPSEPEVDSAIPFSCITTPEVVASCNTTSTTQSMVTVDPKPLQLESCYRAVASLTGGAWHPAGGPSSDAPTAPPDPACVSQLARNVLTTTTFSGLPLARPNYGSTACSSTDEYKVPILTVHYRLQKSLDENGNAVHGFSSPVSGSSQHKKPRRKKSSKNETVIKSHQIDGYQGNKDLNEVLRFIESNAEGGRGPKMRAKHKDDADDKGKKRCSERRKDKENKIKRASSLEELSRTKLEDLTDKPAARHWPTAPPAKPERRSWGDDARAALLSDETELTDFQTVTKRRKARRRTDEHDPSGDARTPRTLPSRRLSPSERSNDSNDDMDSVHSLPADAPQSRSKTTPSAATPAAPLPPTSAAVHASYADIARTRHNIPDLIESCNFYSEGESELKDQEVPKAQAAALTTESMEGYPALNARKPRDKPIQSLVRSQRKERAEPRAMEPAPDVVGDRRPPVILLDSAARPGDMDGVTFGFDINEQLLTGGVRRVRCDLLRDAPEEGVTVLAGYTALRFVPPPPPRDPTHLHQIIDYVGSAWEDTVRCESGKVRYFSE</sequence>
<organism evidence="2 3">
    <name type="scientific">Leptosia nina</name>
    <dbReference type="NCBI Taxonomy" id="320188"/>
    <lineage>
        <taxon>Eukaryota</taxon>
        <taxon>Metazoa</taxon>
        <taxon>Ecdysozoa</taxon>
        <taxon>Arthropoda</taxon>
        <taxon>Hexapoda</taxon>
        <taxon>Insecta</taxon>
        <taxon>Pterygota</taxon>
        <taxon>Neoptera</taxon>
        <taxon>Endopterygota</taxon>
        <taxon>Lepidoptera</taxon>
        <taxon>Glossata</taxon>
        <taxon>Ditrysia</taxon>
        <taxon>Papilionoidea</taxon>
        <taxon>Pieridae</taxon>
        <taxon>Pierinae</taxon>
        <taxon>Leptosia</taxon>
    </lineage>
</organism>
<feature type="region of interest" description="Disordered" evidence="1">
    <location>
        <begin position="529"/>
        <end position="562"/>
    </location>
</feature>
<gene>
    <name evidence="2" type="ORF">LNINA_LOCUS1514</name>
</gene>
<protein>
    <submittedName>
        <fullName evidence="2">Uncharacterized protein</fullName>
    </submittedName>
</protein>
<dbReference type="Proteomes" id="UP001497472">
    <property type="component" value="Unassembled WGS sequence"/>
</dbReference>
<feature type="region of interest" description="Disordered" evidence="1">
    <location>
        <begin position="1230"/>
        <end position="1268"/>
    </location>
</feature>
<feature type="compositionally biased region" description="Basic residues" evidence="1">
    <location>
        <begin position="962"/>
        <end position="971"/>
    </location>
</feature>
<feature type="compositionally biased region" description="Polar residues" evidence="1">
    <location>
        <begin position="313"/>
        <end position="336"/>
    </location>
</feature>
<feature type="compositionally biased region" description="Basic and acidic residues" evidence="1">
    <location>
        <begin position="1030"/>
        <end position="1060"/>
    </location>
</feature>
<feature type="compositionally biased region" description="Basic residues" evidence="1">
    <location>
        <begin position="778"/>
        <end position="791"/>
    </location>
</feature>